<evidence type="ECO:0000256" key="6">
    <source>
        <dbReference type="SAM" id="Phobius"/>
    </source>
</evidence>
<dbReference type="GO" id="GO:0005886">
    <property type="term" value="C:plasma membrane"/>
    <property type="evidence" value="ECO:0007669"/>
    <property type="project" value="UniProtKB-SubCell"/>
</dbReference>
<dbReference type="AlphaFoldDB" id="A0AAJ5QN37"/>
<feature type="transmembrane region" description="Helical" evidence="6">
    <location>
        <begin position="127"/>
        <end position="147"/>
    </location>
</feature>
<feature type="transmembrane region" description="Helical" evidence="6">
    <location>
        <begin position="12"/>
        <end position="36"/>
    </location>
</feature>
<geneLocation type="plasmid" evidence="7 8">
    <name>pGABEKP28_2</name>
</geneLocation>
<evidence type="ECO:0000256" key="5">
    <source>
        <dbReference type="ARBA" id="ARBA00023136"/>
    </source>
</evidence>
<dbReference type="KEGG" id="kpie:N5580_21475"/>
<name>A0AAJ5QN37_9GAMM</name>
<evidence type="ECO:0000256" key="2">
    <source>
        <dbReference type="ARBA" id="ARBA00022475"/>
    </source>
</evidence>
<dbReference type="GeneID" id="78235148"/>
<keyword evidence="3 6" id="KW-0812">Transmembrane</keyword>
<sequence>MDHAMHHGSSSATALLLLLLVVLPALILCVYLFYAYRLRRSPRSRWSGWRTASFSAGILMIMAAMLPPIADWAHRDMRGHMVQHLLLGMFGPLGLVFGAPGILLLRNASREMSRRLMAFLNARPVRVLIHPVTAAVLDIGGMYLLYLTPFYLFSMTHPAAFVFLHLHFVLSGYLFTWSIAGPDPAPRRPGRAMRLAVLFLATAAHGILAKIMYGYGYPRATMSPLSEIEAAAEWMYYGGDAAELVLIFAFFSLCYKHRSALPDSCLPLR</sequence>
<evidence type="ECO:0000256" key="4">
    <source>
        <dbReference type="ARBA" id="ARBA00022989"/>
    </source>
</evidence>
<gene>
    <name evidence="7" type="ORF">N5580_21475</name>
</gene>
<keyword evidence="4 6" id="KW-1133">Transmembrane helix</keyword>
<dbReference type="EMBL" id="CP104760">
    <property type="protein sequence ID" value="WBG93333.1"/>
    <property type="molecule type" value="Genomic_DNA"/>
</dbReference>
<feature type="transmembrane region" description="Helical" evidence="6">
    <location>
        <begin position="48"/>
        <end position="70"/>
    </location>
</feature>
<keyword evidence="8" id="KW-1185">Reference proteome</keyword>
<dbReference type="InterPro" id="IPR019108">
    <property type="entry name" value="Caa3_assmbl_CtaG-rel"/>
</dbReference>
<evidence type="ECO:0000313" key="7">
    <source>
        <dbReference type="EMBL" id="WBG93333.1"/>
    </source>
</evidence>
<dbReference type="Proteomes" id="UP001211544">
    <property type="component" value="Plasmid pGABEKP28_2"/>
</dbReference>
<dbReference type="RefSeq" id="WP_120456830.1">
    <property type="nucleotide sequence ID" value="NZ_CP104760.1"/>
</dbReference>
<keyword evidence="2" id="KW-1003">Cell membrane</keyword>
<comment type="subcellular location">
    <subcellularLocation>
        <location evidence="1">Cell membrane</location>
        <topology evidence="1">Multi-pass membrane protein</topology>
    </subcellularLocation>
</comment>
<organism evidence="7 8">
    <name type="scientific">Pantoea piersonii</name>
    <dbReference type="NCBI Taxonomy" id="2364647"/>
    <lineage>
        <taxon>Bacteria</taxon>
        <taxon>Pseudomonadati</taxon>
        <taxon>Pseudomonadota</taxon>
        <taxon>Gammaproteobacteria</taxon>
        <taxon>Enterobacterales</taxon>
        <taxon>Erwiniaceae</taxon>
        <taxon>Pantoea</taxon>
    </lineage>
</organism>
<evidence type="ECO:0000256" key="3">
    <source>
        <dbReference type="ARBA" id="ARBA00022692"/>
    </source>
</evidence>
<feature type="transmembrane region" description="Helical" evidence="6">
    <location>
        <begin position="82"/>
        <end position="106"/>
    </location>
</feature>
<keyword evidence="5 6" id="KW-0472">Membrane</keyword>
<proteinExistence type="predicted"/>
<evidence type="ECO:0000313" key="8">
    <source>
        <dbReference type="Proteomes" id="UP001211544"/>
    </source>
</evidence>
<protein>
    <submittedName>
        <fullName evidence="7">Cytochrome c oxidase assembly protein</fullName>
    </submittedName>
</protein>
<accession>A0AAJ5QN37</accession>
<feature type="transmembrane region" description="Helical" evidence="6">
    <location>
        <begin position="192"/>
        <end position="214"/>
    </location>
</feature>
<reference evidence="7 8" key="1">
    <citation type="journal article" date="2022" name="J Glob Antimicrob Resist">
        <title>First complete genome of a multidrug resistant strain of the novel human pathogen Kalamiella piersonii (GABEKP28) identified in human saliva.</title>
        <authorList>
            <person name="McDonagh F."/>
            <person name="Singh N.K."/>
            <person name="Venkateswaran K."/>
            <person name="Lonappan A.M."/>
            <person name="Hallahan B."/>
            <person name="Tuohy A."/>
            <person name="Burke L."/>
            <person name="Kovarova A."/>
            <person name="Miliotis G."/>
        </authorList>
    </citation>
    <scope>NUCLEOTIDE SEQUENCE [LARGE SCALE GENOMIC DNA]</scope>
    <source>
        <strain evidence="7 8">GABEKP28</strain>
    </source>
</reference>
<dbReference type="Pfam" id="PF09678">
    <property type="entry name" value="Caa3_CtaG"/>
    <property type="match status" value="1"/>
</dbReference>
<feature type="transmembrane region" description="Helical" evidence="6">
    <location>
        <begin position="234"/>
        <end position="255"/>
    </location>
</feature>
<evidence type="ECO:0000256" key="1">
    <source>
        <dbReference type="ARBA" id="ARBA00004651"/>
    </source>
</evidence>
<keyword evidence="7" id="KW-0614">Plasmid</keyword>
<feature type="transmembrane region" description="Helical" evidence="6">
    <location>
        <begin position="159"/>
        <end position="180"/>
    </location>
</feature>